<protein>
    <submittedName>
        <fullName evidence="2">Uncharacterized protein</fullName>
    </submittedName>
</protein>
<evidence type="ECO:0000313" key="3">
    <source>
        <dbReference type="Proteomes" id="UP001215280"/>
    </source>
</evidence>
<evidence type="ECO:0000313" key="2">
    <source>
        <dbReference type="EMBL" id="KAJ7737408.1"/>
    </source>
</evidence>
<accession>A0AAD7MXK2</accession>
<dbReference type="GO" id="GO:0033167">
    <property type="term" value="C:ARC complex"/>
    <property type="evidence" value="ECO:0007669"/>
    <property type="project" value="InterPro"/>
</dbReference>
<sequence length="556" mass="62764">MSHQVSGTDSADKDHINRTQPYHRFPEIPEGVSIIPFKDFKEVGIRRSLGRDGIERDHRGIPTLALRCKHDTDVSKTNPKPKTPFMRPPLRFKKEWWDDWEHSEHLRIHGPYDHSISSVELFRRGAADFQKYRQFPMNVFKPLWESTFKIYAGILGTIPVWKKASDKPSDEEDVSDDDFDTPQFQKQLRPREPYELYDFEPPVAETSEEIQALLAAGRRERDARAERFLADPAKAIQIYLSSYIYHQNLILSDQNLVNAPHLLRFFVKFLLRNEVLPHKRQEDGLRTALEIIDLAAKELPLTSRISKVLPDSFSAACRNLWGRSAGGYTPILDSASAFESILREENIEVVSAEDVLGGEAVEVEADDGGWAADAPSAADWEIAAPSTLFTLWGPTALPLTHAPGIVERSVRRIVSINPPVPEISTPLRGSGATAVERGLRETMFSVELGTWPDWDSAESEYSVPEVLWTLSPVGLAPTDRPHSVEEKITLLVEPTVVEHLSVGMGLAGVWVQFAPLRGHDFEDDSASSNERRECGVSDQIWYLEELVMVLPSYWLV</sequence>
<name>A0AAD7MXK2_9AGAR</name>
<dbReference type="GO" id="GO:0031047">
    <property type="term" value="P:regulatory ncRNA-mediated gene silencing"/>
    <property type="evidence" value="ECO:0007669"/>
    <property type="project" value="InterPro"/>
</dbReference>
<dbReference type="Proteomes" id="UP001215280">
    <property type="component" value="Unassembled WGS sequence"/>
</dbReference>
<dbReference type="AlphaFoldDB" id="A0AAD7MXK2"/>
<dbReference type="InterPro" id="IPR018606">
    <property type="entry name" value="Arb1"/>
</dbReference>
<reference evidence="2" key="1">
    <citation type="submission" date="2023-03" db="EMBL/GenBank/DDBJ databases">
        <title>Massive genome expansion in bonnet fungi (Mycena s.s.) driven by repeated elements and novel gene families across ecological guilds.</title>
        <authorList>
            <consortium name="Lawrence Berkeley National Laboratory"/>
            <person name="Harder C.B."/>
            <person name="Miyauchi S."/>
            <person name="Viragh M."/>
            <person name="Kuo A."/>
            <person name="Thoen E."/>
            <person name="Andreopoulos B."/>
            <person name="Lu D."/>
            <person name="Skrede I."/>
            <person name="Drula E."/>
            <person name="Henrissat B."/>
            <person name="Morin E."/>
            <person name="Kohler A."/>
            <person name="Barry K."/>
            <person name="LaButti K."/>
            <person name="Morin E."/>
            <person name="Salamov A."/>
            <person name="Lipzen A."/>
            <person name="Mereny Z."/>
            <person name="Hegedus B."/>
            <person name="Baldrian P."/>
            <person name="Stursova M."/>
            <person name="Weitz H."/>
            <person name="Taylor A."/>
            <person name="Grigoriev I.V."/>
            <person name="Nagy L.G."/>
            <person name="Martin F."/>
            <person name="Kauserud H."/>
        </authorList>
    </citation>
    <scope>NUCLEOTIDE SEQUENCE</scope>
    <source>
        <strain evidence="2">CBHHK188m</strain>
    </source>
</reference>
<feature type="region of interest" description="Disordered" evidence="1">
    <location>
        <begin position="1"/>
        <end position="23"/>
    </location>
</feature>
<keyword evidence="3" id="KW-1185">Reference proteome</keyword>
<dbReference type="EMBL" id="JARJLG010000143">
    <property type="protein sequence ID" value="KAJ7737408.1"/>
    <property type="molecule type" value="Genomic_DNA"/>
</dbReference>
<gene>
    <name evidence="2" type="ORF">DFH07DRAFT_944245</name>
</gene>
<comment type="caution">
    <text evidence="2">The sequence shown here is derived from an EMBL/GenBank/DDBJ whole genome shotgun (WGS) entry which is preliminary data.</text>
</comment>
<dbReference type="Pfam" id="PF09692">
    <property type="entry name" value="Arb1"/>
    <property type="match status" value="1"/>
</dbReference>
<evidence type="ECO:0000256" key="1">
    <source>
        <dbReference type="SAM" id="MobiDB-lite"/>
    </source>
</evidence>
<organism evidence="2 3">
    <name type="scientific">Mycena maculata</name>
    <dbReference type="NCBI Taxonomy" id="230809"/>
    <lineage>
        <taxon>Eukaryota</taxon>
        <taxon>Fungi</taxon>
        <taxon>Dikarya</taxon>
        <taxon>Basidiomycota</taxon>
        <taxon>Agaricomycotina</taxon>
        <taxon>Agaricomycetes</taxon>
        <taxon>Agaricomycetidae</taxon>
        <taxon>Agaricales</taxon>
        <taxon>Marasmiineae</taxon>
        <taxon>Mycenaceae</taxon>
        <taxon>Mycena</taxon>
    </lineage>
</organism>
<proteinExistence type="predicted"/>